<dbReference type="Proteomes" id="UP000789901">
    <property type="component" value="Unassembled WGS sequence"/>
</dbReference>
<proteinExistence type="predicted"/>
<feature type="non-terminal residue" evidence="1">
    <location>
        <position position="268"/>
    </location>
</feature>
<organism evidence="1 2">
    <name type="scientific">Gigaspora margarita</name>
    <dbReference type="NCBI Taxonomy" id="4874"/>
    <lineage>
        <taxon>Eukaryota</taxon>
        <taxon>Fungi</taxon>
        <taxon>Fungi incertae sedis</taxon>
        <taxon>Mucoromycota</taxon>
        <taxon>Glomeromycotina</taxon>
        <taxon>Glomeromycetes</taxon>
        <taxon>Diversisporales</taxon>
        <taxon>Gigasporaceae</taxon>
        <taxon>Gigaspora</taxon>
    </lineage>
</organism>
<evidence type="ECO:0000313" key="1">
    <source>
        <dbReference type="EMBL" id="CAG8766231.1"/>
    </source>
</evidence>
<sequence>MADPNTTEAMVALLARIGNVYPLLDISGVSRYQTHQHILEELKNKFIQAIITEHWNQEKEIAMIFQDPIVYKFLSSRIIEALKECIFEFFNDTNKTVEGINIHGTIESGLTNLLKNPNVKWISTMVTLGSKSHEILRLNNASIPRVDERIYSSFYEKLLYWTYDDNGRAPETARIMKQEIHEDNKDVPDLNFMFKFGTNEINILKNNDFATKVLGSYLLDRCQHGDIIALKRALYCFDIVKTIDSFILQLIINELIDHHFIQILYSIK</sequence>
<reference evidence="1 2" key="1">
    <citation type="submission" date="2021-06" db="EMBL/GenBank/DDBJ databases">
        <authorList>
            <person name="Kallberg Y."/>
            <person name="Tangrot J."/>
            <person name="Rosling A."/>
        </authorList>
    </citation>
    <scope>NUCLEOTIDE SEQUENCE [LARGE SCALE GENOMIC DNA]</scope>
    <source>
        <strain evidence="1 2">120-4 pot B 10/14</strain>
    </source>
</reference>
<gene>
    <name evidence="1" type="ORF">GMARGA_LOCUS18039</name>
</gene>
<accession>A0ABN7VF87</accession>
<name>A0ABN7VF87_GIGMA</name>
<evidence type="ECO:0000313" key="2">
    <source>
        <dbReference type="Proteomes" id="UP000789901"/>
    </source>
</evidence>
<dbReference type="EMBL" id="CAJVQB010014072">
    <property type="protein sequence ID" value="CAG8766231.1"/>
    <property type="molecule type" value="Genomic_DNA"/>
</dbReference>
<comment type="caution">
    <text evidence="1">The sequence shown here is derived from an EMBL/GenBank/DDBJ whole genome shotgun (WGS) entry which is preliminary data.</text>
</comment>
<protein>
    <submittedName>
        <fullName evidence="1">15380_t:CDS:1</fullName>
    </submittedName>
</protein>
<keyword evidence="2" id="KW-1185">Reference proteome</keyword>